<name>A0AAV9KZW1_9SOLN</name>
<keyword evidence="1" id="KW-0472">Membrane</keyword>
<feature type="transmembrane region" description="Helical" evidence="1">
    <location>
        <begin position="33"/>
        <end position="53"/>
    </location>
</feature>
<protein>
    <submittedName>
        <fullName evidence="2">Uncharacterized protein</fullName>
    </submittedName>
</protein>
<gene>
    <name evidence="2" type="ORF">R3W88_017314</name>
</gene>
<dbReference type="Proteomes" id="UP001311915">
    <property type="component" value="Unassembled WGS sequence"/>
</dbReference>
<evidence type="ECO:0000313" key="2">
    <source>
        <dbReference type="EMBL" id="KAK4718976.1"/>
    </source>
</evidence>
<reference evidence="2 3" key="1">
    <citation type="submission" date="2023-10" db="EMBL/GenBank/DDBJ databases">
        <title>Genome-Wide Identification Analysis in wild type Solanum Pinnatisectum Reveals Some Genes Defensing Phytophthora Infestans.</title>
        <authorList>
            <person name="Sun C."/>
        </authorList>
    </citation>
    <scope>NUCLEOTIDE SEQUENCE [LARGE SCALE GENOMIC DNA]</scope>
    <source>
        <strain evidence="2">LQN</strain>
        <tissue evidence="2">Leaf</tissue>
    </source>
</reference>
<accession>A0AAV9KZW1</accession>
<evidence type="ECO:0000313" key="3">
    <source>
        <dbReference type="Proteomes" id="UP001311915"/>
    </source>
</evidence>
<comment type="caution">
    <text evidence="2">The sequence shown here is derived from an EMBL/GenBank/DDBJ whole genome shotgun (WGS) entry which is preliminary data.</text>
</comment>
<organism evidence="2 3">
    <name type="scientific">Solanum pinnatisectum</name>
    <name type="common">tansyleaf nightshade</name>
    <dbReference type="NCBI Taxonomy" id="50273"/>
    <lineage>
        <taxon>Eukaryota</taxon>
        <taxon>Viridiplantae</taxon>
        <taxon>Streptophyta</taxon>
        <taxon>Embryophyta</taxon>
        <taxon>Tracheophyta</taxon>
        <taxon>Spermatophyta</taxon>
        <taxon>Magnoliopsida</taxon>
        <taxon>eudicotyledons</taxon>
        <taxon>Gunneridae</taxon>
        <taxon>Pentapetalae</taxon>
        <taxon>asterids</taxon>
        <taxon>lamiids</taxon>
        <taxon>Solanales</taxon>
        <taxon>Solanaceae</taxon>
        <taxon>Solanoideae</taxon>
        <taxon>Solaneae</taxon>
        <taxon>Solanum</taxon>
    </lineage>
</organism>
<dbReference type="EMBL" id="JAWPEI010000008">
    <property type="protein sequence ID" value="KAK4718976.1"/>
    <property type="molecule type" value="Genomic_DNA"/>
</dbReference>
<evidence type="ECO:0000256" key="1">
    <source>
        <dbReference type="SAM" id="Phobius"/>
    </source>
</evidence>
<keyword evidence="1" id="KW-0812">Transmembrane</keyword>
<keyword evidence="3" id="KW-1185">Reference proteome</keyword>
<sequence>MPVFKVTFLMEGISDLCPLKIAREGSSSRSKRAFKCCNVWLNTIIFIIVYRLFDSS</sequence>
<keyword evidence="1" id="KW-1133">Transmembrane helix</keyword>
<dbReference type="AlphaFoldDB" id="A0AAV9KZW1"/>
<proteinExistence type="predicted"/>